<dbReference type="AlphaFoldDB" id="A0A660L8W0"/>
<dbReference type="RefSeq" id="WP_147448087.1">
    <property type="nucleotide sequence ID" value="NZ_RBIL01000002.1"/>
</dbReference>
<dbReference type="Gene3D" id="3.10.450.50">
    <property type="match status" value="1"/>
</dbReference>
<gene>
    <name evidence="1" type="ORF">C8N24_6395</name>
</gene>
<organism evidence="1 2">
    <name type="scientific">Solirubrobacter pauli</name>
    <dbReference type="NCBI Taxonomy" id="166793"/>
    <lineage>
        <taxon>Bacteria</taxon>
        <taxon>Bacillati</taxon>
        <taxon>Actinomycetota</taxon>
        <taxon>Thermoleophilia</taxon>
        <taxon>Solirubrobacterales</taxon>
        <taxon>Solirubrobacteraceae</taxon>
        <taxon>Solirubrobacter</taxon>
    </lineage>
</organism>
<reference evidence="1 2" key="1">
    <citation type="submission" date="2018-10" db="EMBL/GenBank/DDBJ databases">
        <title>Genomic Encyclopedia of Archaeal and Bacterial Type Strains, Phase II (KMG-II): from individual species to whole genera.</title>
        <authorList>
            <person name="Goeker M."/>
        </authorList>
    </citation>
    <scope>NUCLEOTIDE SEQUENCE [LARGE SCALE GENOMIC DNA]</scope>
    <source>
        <strain evidence="1 2">DSM 14954</strain>
    </source>
</reference>
<proteinExistence type="predicted"/>
<dbReference type="OrthoDB" id="3576198at2"/>
<keyword evidence="2" id="KW-1185">Reference proteome</keyword>
<evidence type="ECO:0008006" key="3">
    <source>
        <dbReference type="Google" id="ProtNLM"/>
    </source>
</evidence>
<dbReference type="SUPFAM" id="SSF54427">
    <property type="entry name" value="NTF2-like"/>
    <property type="match status" value="1"/>
</dbReference>
<dbReference type="EMBL" id="RBIL01000002">
    <property type="protein sequence ID" value="RKQ88353.1"/>
    <property type="molecule type" value="Genomic_DNA"/>
</dbReference>
<comment type="caution">
    <text evidence="1">The sequence shown here is derived from an EMBL/GenBank/DDBJ whole genome shotgun (WGS) entry which is preliminary data.</text>
</comment>
<protein>
    <recommendedName>
        <fullName evidence="3">SnoaL-like protein</fullName>
    </recommendedName>
</protein>
<sequence length="136" mass="14759">MGTGSLAVVDAWLNAVNRRDADALQRLTHTQVQIAGPRGNGIMDRAVLADWLARAGFSADQLRWFCGGDGSVVVEQDARWTEVSSNDELGRACIASRFVIRDGRVASYQRHDDGLRAALTAAGLSTDDEVLDRAHH</sequence>
<name>A0A660L8W0_9ACTN</name>
<dbReference type="Proteomes" id="UP000278962">
    <property type="component" value="Unassembled WGS sequence"/>
</dbReference>
<dbReference type="InterPro" id="IPR032710">
    <property type="entry name" value="NTF2-like_dom_sf"/>
</dbReference>
<accession>A0A660L8W0</accession>
<evidence type="ECO:0000313" key="2">
    <source>
        <dbReference type="Proteomes" id="UP000278962"/>
    </source>
</evidence>
<evidence type="ECO:0000313" key="1">
    <source>
        <dbReference type="EMBL" id="RKQ88353.1"/>
    </source>
</evidence>